<organism evidence="1 2">
    <name type="scientific">Escherichia coli</name>
    <dbReference type="NCBI Taxonomy" id="562"/>
    <lineage>
        <taxon>Bacteria</taxon>
        <taxon>Pseudomonadati</taxon>
        <taxon>Pseudomonadota</taxon>
        <taxon>Gammaproteobacteria</taxon>
        <taxon>Enterobacterales</taxon>
        <taxon>Enterobacteriaceae</taxon>
        <taxon>Escherichia</taxon>
    </lineage>
</organism>
<dbReference type="GO" id="GO:0005198">
    <property type="term" value="F:structural molecule activity"/>
    <property type="evidence" value="ECO:0007669"/>
    <property type="project" value="InterPro"/>
</dbReference>
<name>A0A376ZFL5_ECOLX</name>
<dbReference type="SUPFAM" id="SSF64210">
    <property type="entry name" value="Head-to-tail joining protein W, gpW"/>
    <property type="match status" value="1"/>
</dbReference>
<reference evidence="1 2" key="1">
    <citation type="submission" date="2018-06" db="EMBL/GenBank/DDBJ databases">
        <authorList>
            <consortium name="Pathogen Informatics"/>
            <person name="Doyle S."/>
        </authorList>
    </citation>
    <scope>NUCLEOTIDE SEQUENCE [LARGE SCALE GENOMIC DNA]</scope>
    <source>
        <strain evidence="1 2">NCTC8179</strain>
    </source>
</reference>
<dbReference type="Proteomes" id="UP000255543">
    <property type="component" value="Unassembled WGS sequence"/>
</dbReference>
<gene>
    <name evidence="1" type="ORF">NCTC8179_00494</name>
</gene>
<protein>
    <submittedName>
        <fullName evidence="1">Capsid protein of prophage</fullName>
    </submittedName>
</protein>
<accession>A0A376ZFL5</accession>
<dbReference type="InterPro" id="IPR036626">
    <property type="entry name" value="GpW_sf"/>
</dbReference>
<proteinExistence type="predicted"/>
<evidence type="ECO:0000313" key="2">
    <source>
        <dbReference type="Proteomes" id="UP000255543"/>
    </source>
</evidence>
<evidence type="ECO:0000313" key="1">
    <source>
        <dbReference type="EMBL" id="STK48225.1"/>
    </source>
</evidence>
<dbReference type="NCBIfam" id="TIGR01539">
    <property type="entry name" value="portal_lambda"/>
    <property type="match status" value="1"/>
</dbReference>
<dbReference type="GO" id="GO:0019068">
    <property type="term" value="P:virion assembly"/>
    <property type="evidence" value="ECO:0007669"/>
    <property type="project" value="InterPro"/>
</dbReference>
<dbReference type="AlphaFoldDB" id="A0A376ZFL5"/>
<dbReference type="InterPro" id="IPR006429">
    <property type="entry name" value="Phage_lambda_portal"/>
</dbReference>
<dbReference type="EMBL" id="UGEB01000001">
    <property type="protein sequence ID" value="STK48225.1"/>
    <property type="molecule type" value="Genomic_DNA"/>
</dbReference>
<dbReference type="Pfam" id="PF05136">
    <property type="entry name" value="Phage_portal_2"/>
    <property type="match status" value="1"/>
</dbReference>
<sequence>MVTVAELQALRQARLDLLTGKRVVSVQKMVAELNIRRLLWMSLTGRSMMRSRYWDNPASPSSAGSEVMKRTPVLIDVNGVPLRESLSYNGGGAGFGGQMAEWLPPAQSADAALLPALRLGNARADDLVRNNGIAANAVALHKDHIVGHMFLISYRPNWRWLGMRETAAKSFVDEVEAAWSEYAEGMSGEIDVEEKRTFTEFIREGVGVHAFNGEIFVQPVWDTESTQLFRTRFKAVSPKRVDTPGHGMGNRFLRAGVEVDRYGRAVAYHICEDDFPFSGSGRWERIPRELPTGRPAMLHIFEPVEDGQTRGANQFYSVMERLKMLDSLQATQLQSAIVKAMYAATIESDLDTEKAFEYIAGAPQEQKDNPLINILEKFSSWYDTNNVTLGGVKIPHLFPGDDLKLQTAQDSDNGFSALEQALLRYIAAGLGVSYEQLSRDYSKVSYSSARASANESWRYFMGRAKIYCGPAGHADVFLLAGRGTSSGIIRPPRARFDFYQARSAWSRAEWIGAGRMAIDGLKEVQESVMRIEAGLSTYEKELALMGEDYQDIFRQQVRESAERQKAGLSRPVWIAQAYQQQIAESRRPEEETTPRET</sequence>